<evidence type="ECO:0000313" key="3">
    <source>
        <dbReference type="EMBL" id="MZP42998.1"/>
    </source>
</evidence>
<dbReference type="RefSeq" id="WP_161261578.1">
    <property type="nucleotide sequence ID" value="NZ_JAFBDC010000005.1"/>
</dbReference>
<dbReference type="EMBL" id="WXEX01000006">
    <property type="protein sequence ID" value="MZP42998.1"/>
    <property type="molecule type" value="Genomic_DNA"/>
</dbReference>
<organism evidence="3 4">
    <name type="scientific">Heliomicrobium gestii</name>
    <name type="common">Heliobacterium gestii</name>
    <dbReference type="NCBI Taxonomy" id="2699"/>
    <lineage>
        <taxon>Bacteria</taxon>
        <taxon>Bacillati</taxon>
        <taxon>Bacillota</taxon>
        <taxon>Clostridia</taxon>
        <taxon>Eubacteriales</taxon>
        <taxon>Heliobacteriaceae</taxon>
        <taxon>Heliomicrobium</taxon>
    </lineage>
</organism>
<evidence type="ECO:0008006" key="5">
    <source>
        <dbReference type="Google" id="ProtNLM"/>
    </source>
</evidence>
<gene>
    <name evidence="3" type="ORF">GTO89_08115</name>
</gene>
<evidence type="ECO:0000256" key="1">
    <source>
        <dbReference type="SAM" id="Coils"/>
    </source>
</evidence>
<accession>A0A845L9V4</accession>
<evidence type="ECO:0000256" key="2">
    <source>
        <dbReference type="SAM" id="MobiDB-lite"/>
    </source>
</evidence>
<feature type="compositionally biased region" description="Basic and acidic residues" evidence="2">
    <location>
        <begin position="22"/>
        <end position="36"/>
    </location>
</feature>
<dbReference type="OrthoDB" id="49105at2"/>
<feature type="region of interest" description="Disordered" evidence="2">
    <location>
        <begin position="1"/>
        <end position="68"/>
    </location>
</feature>
<keyword evidence="4" id="KW-1185">Reference proteome</keyword>
<proteinExistence type="predicted"/>
<feature type="compositionally biased region" description="Low complexity" evidence="2">
    <location>
        <begin position="1"/>
        <end position="21"/>
    </location>
</feature>
<evidence type="ECO:0000313" key="4">
    <source>
        <dbReference type="Proteomes" id="UP000471031"/>
    </source>
</evidence>
<sequence length="223" mass="24286">MTGIDAYRASTAYRSTTTTYRGKQEVSRQGAKEEGKAPSTAPDAATKPSKEGDVGAIVELGQSEPKGTYQVSWEEINRLKQQAEQQYNRLIETVRHLIVQQGKSGKDGEDSDGEIDDQDESVIDSPELKAAREQAARDIEDGGEFGADKVSERILKFAVALSGGDPSRLDVLRKGFEDGYKKAAEAFGGDLPAVCQDTYQKVIDGFDKWEETGKAPEFSDPDA</sequence>
<feature type="compositionally biased region" description="Basic and acidic residues" evidence="2">
    <location>
        <begin position="126"/>
        <end position="144"/>
    </location>
</feature>
<feature type="compositionally biased region" description="Acidic residues" evidence="2">
    <location>
        <begin position="109"/>
        <end position="122"/>
    </location>
</feature>
<name>A0A845L9V4_HELGE</name>
<dbReference type="Proteomes" id="UP000471031">
    <property type="component" value="Unassembled WGS sequence"/>
</dbReference>
<feature type="coiled-coil region" evidence="1">
    <location>
        <begin position="73"/>
        <end position="100"/>
    </location>
</feature>
<protein>
    <recommendedName>
        <fullName evidence="5">DUF5610 domain-containing protein</fullName>
    </recommendedName>
</protein>
<keyword evidence="1" id="KW-0175">Coiled coil</keyword>
<feature type="region of interest" description="Disordered" evidence="2">
    <location>
        <begin position="100"/>
        <end position="144"/>
    </location>
</feature>
<dbReference type="AlphaFoldDB" id="A0A845L9V4"/>
<comment type="caution">
    <text evidence="3">The sequence shown here is derived from an EMBL/GenBank/DDBJ whole genome shotgun (WGS) entry which is preliminary data.</text>
</comment>
<reference evidence="3 4" key="1">
    <citation type="submission" date="2020-01" db="EMBL/GenBank/DDBJ databases">
        <title>Whole genome sequence of Heliobacterium gestii DSM 11169.</title>
        <authorList>
            <person name="Kyndt J.A."/>
            <person name="Meyer T.E."/>
        </authorList>
    </citation>
    <scope>NUCLEOTIDE SEQUENCE [LARGE SCALE GENOMIC DNA]</scope>
    <source>
        <strain evidence="3 4">DSM 11169</strain>
    </source>
</reference>